<sequence length="116" mass="13001">MFDINGSEFLNIVVLAMIVVGPQRLPEYAQQLRRLAKQARDLLRQGQQTLTQEVGTDVDWTQYDPRQYDPRRIVREALTDDAPSPGAATTTAPSVPRKRHPLAQRSASAPYDPEAT</sequence>
<organism evidence="9">
    <name type="scientific">Demequina capsici</name>
    <dbReference type="NCBI Taxonomy" id="3075620"/>
    <lineage>
        <taxon>Bacteria</taxon>
        <taxon>Bacillati</taxon>
        <taxon>Actinomycetota</taxon>
        <taxon>Actinomycetes</taxon>
        <taxon>Micrococcales</taxon>
        <taxon>Demequinaceae</taxon>
        <taxon>Demequina</taxon>
    </lineage>
</organism>
<evidence type="ECO:0000256" key="4">
    <source>
        <dbReference type="ARBA" id="ARBA00022927"/>
    </source>
</evidence>
<evidence type="ECO:0000256" key="7">
    <source>
        <dbReference type="ARBA" id="ARBA00023136"/>
    </source>
</evidence>
<evidence type="ECO:0000256" key="6">
    <source>
        <dbReference type="ARBA" id="ARBA00023010"/>
    </source>
</evidence>
<protein>
    <submittedName>
        <fullName evidence="9">Sec-independent protein translocase TatB</fullName>
    </submittedName>
</protein>
<name>A0AA96FGE0_9MICO</name>
<dbReference type="InterPro" id="IPR003369">
    <property type="entry name" value="TatA/B/E"/>
</dbReference>
<evidence type="ECO:0000256" key="2">
    <source>
        <dbReference type="ARBA" id="ARBA00022448"/>
    </source>
</evidence>
<evidence type="ECO:0000256" key="5">
    <source>
        <dbReference type="ARBA" id="ARBA00022989"/>
    </source>
</evidence>
<dbReference type="Gene3D" id="1.20.5.3310">
    <property type="match status" value="1"/>
</dbReference>
<evidence type="ECO:0000313" key="9">
    <source>
        <dbReference type="EMBL" id="WNM28031.1"/>
    </source>
</evidence>
<comment type="subcellular location">
    <subcellularLocation>
        <location evidence="1">Membrane</location>
        <topology evidence="1">Single-pass membrane protein</topology>
    </subcellularLocation>
</comment>
<keyword evidence="4" id="KW-0653">Protein transport</keyword>
<keyword evidence="7" id="KW-0472">Membrane</keyword>
<keyword evidence="6" id="KW-0811">Translocation</keyword>
<proteinExistence type="predicted"/>
<reference evidence="9" key="1">
    <citation type="submission" date="2023-09" db="EMBL/GenBank/DDBJ databases">
        <title>Demequina sp. a novel bacteria isolated from Capsicum annuum.</title>
        <authorList>
            <person name="Humaira Z."/>
            <person name="Lee J."/>
            <person name="Cho D."/>
        </authorList>
    </citation>
    <scope>NUCLEOTIDE SEQUENCE</scope>
    <source>
        <strain evidence="9">PMTSA13</strain>
    </source>
</reference>
<feature type="region of interest" description="Disordered" evidence="8">
    <location>
        <begin position="77"/>
        <end position="116"/>
    </location>
</feature>
<dbReference type="RefSeq" id="WP_313544299.1">
    <property type="nucleotide sequence ID" value="NZ_CP134880.1"/>
</dbReference>
<accession>A0AA96FGE0</accession>
<dbReference type="PRINTS" id="PR01506">
    <property type="entry name" value="TATBPROTEIN"/>
</dbReference>
<evidence type="ECO:0000256" key="3">
    <source>
        <dbReference type="ARBA" id="ARBA00022692"/>
    </source>
</evidence>
<feature type="compositionally biased region" description="Low complexity" evidence="8">
    <location>
        <begin position="80"/>
        <end position="95"/>
    </location>
</feature>
<dbReference type="Proteomes" id="UP001303408">
    <property type="component" value="Chromosome"/>
</dbReference>
<keyword evidence="5" id="KW-1133">Transmembrane helix</keyword>
<keyword evidence="2" id="KW-0813">Transport</keyword>
<keyword evidence="3" id="KW-0812">Transmembrane</keyword>
<evidence type="ECO:0000256" key="8">
    <source>
        <dbReference type="SAM" id="MobiDB-lite"/>
    </source>
</evidence>
<dbReference type="Pfam" id="PF02416">
    <property type="entry name" value="TatA_B_E"/>
    <property type="match status" value="1"/>
</dbReference>
<dbReference type="EMBL" id="CP134880">
    <property type="protein sequence ID" value="WNM28031.1"/>
    <property type="molecule type" value="Genomic_DNA"/>
</dbReference>
<dbReference type="KEGG" id="dcp:RN607_03240"/>
<gene>
    <name evidence="9" type="ORF">RN607_03240</name>
</gene>
<dbReference type="AlphaFoldDB" id="A0AA96FGE0"/>
<evidence type="ECO:0000256" key="1">
    <source>
        <dbReference type="ARBA" id="ARBA00004167"/>
    </source>
</evidence>